<dbReference type="EMBL" id="CP133568">
    <property type="protein sequence ID" value="WMT02754.1"/>
    <property type="molecule type" value="Genomic_DNA"/>
</dbReference>
<evidence type="ECO:0000313" key="1">
    <source>
        <dbReference type="EMBL" id="WMT02754.1"/>
    </source>
</evidence>
<dbReference type="RefSeq" id="WP_309151716.1">
    <property type="nucleotide sequence ID" value="NZ_CP133568.1"/>
</dbReference>
<protein>
    <submittedName>
        <fullName evidence="1">Uncharacterized protein</fullName>
    </submittedName>
</protein>
<organism evidence="1 2">
    <name type="scientific">Lysobacter yananisis</name>
    <dbReference type="NCBI Taxonomy" id="1003114"/>
    <lineage>
        <taxon>Bacteria</taxon>
        <taxon>Pseudomonadati</taxon>
        <taxon>Pseudomonadota</taxon>
        <taxon>Gammaproteobacteria</taxon>
        <taxon>Lysobacterales</taxon>
        <taxon>Lysobacteraceae</taxon>
        <taxon>Lysobacter</taxon>
    </lineage>
</organism>
<reference evidence="1 2" key="1">
    <citation type="submission" date="2023-08" db="EMBL/GenBank/DDBJ databases">
        <title>The whole genome sequence of Lysobacter yananisis.</title>
        <authorList>
            <person name="Sun H."/>
        </authorList>
    </citation>
    <scope>NUCLEOTIDE SEQUENCE [LARGE SCALE GENOMIC DNA]</scope>
    <source>
        <strain evidence="1 2">SNNU513</strain>
    </source>
</reference>
<evidence type="ECO:0000313" key="2">
    <source>
        <dbReference type="Proteomes" id="UP001229313"/>
    </source>
</evidence>
<proteinExistence type="predicted"/>
<accession>A0ABY9P8T5</accession>
<name>A0ABY9P8T5_9GAMM</name>
<sequence>MPRKSARKSDRTSPQDGVVMPADAFKALSAFQPELHGIVRTLQPEVLIEIGYPAGQDHRLLREVFRALARRLDTVVAGCFWAPSDEGGDGTGASRCLH</sequence>
<gene>
    <name evidence="1" type="ORF">RDV84_22770</name>
</gene>
<dbReference type="Proteomes" id="UP001229313">
    <property type="component" value="Chromosome"/>
</dbReference>
<keyword evidence="2" id="KW-1185">Reference proteome</keyword>